<dbReference type="Pfam" id="PF02518">
    <property type="entry name" value="HATPase_c"/>
    <property type="match status" value="1"/>
</dbReference>
<dbReference type="InterPro" id="IPR011623">
    <property type="entry name" value="7TMR_DISM_rcpt_extracell_dom1"/>
</dbReference>
<keyword evidence="6" id="KW-0067">ATP-binding</keyword>
<feature type="transmembrane region" description="Helical" evidence="9">
    <location>
        <begin position="223"/>
        <end position="245"/>
    </location>
</feature>
<dbReference type="Gene3D" id="2.60.40.2380">
    <property type="match status" value="1"/>
</dbReference>
<sequence>MTKLLLSFLFLLFTPLLLLASDGLTLGYSDFQASKPIRLASAIEVVSDPKGTLLIDSIIHPAFSSRFISLAKTHIADISPVYWVKFTVRNTSAIAQECKLSVPFADYVHLYYPDNTGAYHMQFSGDMVPLNNRAVKTGKLVFFPIYLPARSVQTFYVRCESRNAIAQQFKSFTLRTLNIYPQPVFEENFGTAHRINQALFFGAMLIMLLYNLFIFSTLKDITYLMYVGYTCMLITFVASNDGFILELFLLNKPHLDLYIRFISTPALIFLYLLFSKSFLKPHQYANRWTRPINGLLWVLPCIMLSMCLGYWHIGRSLAIISAIISFLLILIVSFKSLKEGYTPAKFFLIANILLIAGATLYAIDRFFNTSQNLVIQYGLQLGIICEVAFFSFGLAARINLTQLELKDQILENERLEKEKEIGLKRVIEEKNRELEEKVIERTAEVVHQKEEILTQNELLSLNYQQLEAAQQLIEKQNQALASANTKLEKAVMMRTKELQTANEELLKSNQELDRFIYRTAHDIKGPLARLIGLSHVALLDVQDGLSLSYLEKLNFEANYLNYILSRLSSIYEINHKQLAIKPINVEELIHRTIDQLKFVEGYSQTTLAVEVLQQVNFSSDEYLLTFILQNLLENAIFFQQKTNEVAHQVDILVRKEGSSLLIFVRDNGTGIPSEEAATIFDMFSKAAGKYKTAGMGLYMAQLCAHKLGGTIQLVKSEHGATEFLVKLHLMIRKPTVKKWPSLLEN</sequence>
<feature type="transmembrane region" description="Helical" evidence="9">
    <location>
        <begin position="257"/>
        <end position="274"/>
    </location>
</feature>
<keyword evidence="9" id="KW-0472">Membrane</keyword>
<keyword evidence="12" id="KW-1185">Reference proteome</keyword>
<dbReference type="EMBL" id="JAUKPO010000013">
    <property type="protein sequence ID" value="MDO1448683.1"/>
    <property type="molecule type" value="Genomic_DNA"/>
</dbReference>
<keyword evidence="5" id="KW-0418">Kinase</keyword>
<dbReference type="InterPro" id="IPR011622">
    <property type="entry name" value="7TMR_DISM_rcpt_extracell_dom2"/>
</dbReference>
<evidence type="ECO:0000256" key="2">
    <source>
        <dbReference type="ARBA" id="ARBA00012438"/>
    </source>
</evidence>
<feature type="transmembrane region" description="Helical" evidence="9">
    <location>
        <begin position="375"/>
        <end position="396"/>
    </location>
</feature>
<keyword evidence="3" id="KW-0808">Transferase</keyword>
<name>A0ABT8R9A9_9BACT</name>
<evidence type="ECO:0000256" key="4">
    <source>
        <dbReference type="ARBA" id="ARBA00022741"/>
    </source>
</evidence>
<comment type="catalytic activity">
    <reaction evidence="1">
        <text>ATP + protein L-histidine = ADP + protein N-phospho-L-histidine.</text>
        <dbReference type="EC" id="2.7.13.3"/>
    </reaction>
</comment>
<dbReference type="PANTHER" id="PTHR42878">
    <property type="entry name" value="TWO-COMPONENT HISTIDINE KINASE"/>
    <property type="match status" value="1"/>
</dbReference>
<evidence type="ECO:0000256" key="7">
    <source>
        <dbReference type="ARBA" id="ARBA00023012"/>
    </source>
</evidence>
<evidence type="ECO:0000256" key="9">
    <source>
        <dbReference type="SAM" id="Phobius"/>
    </source>
</evidence>
<feature type="coiled-coil region" evidence="8">
    <location>
        <begin position="398"/>
        <end position="486"/>
    </location>
</feature>
<dbReference type="InterPro" id="IPR050351">
    <property type="entry name" value="BphY/WalK/GraS-like"/>
</dbReference>
<keyword evidence="8" id="KW-0175">Coiled coil</keyword>
<dbReference type="InterPro" id="IPR036890">
    <property type="entry name" value="HATPase_C_sf"/>
</dbReference>
<reference evidence="11" key="1">
    <citation type="submission" date="2023-07" db="EMBL/GenBank/DDBJ databases">
        <title>The genome sequence of Rhodocytophaga aerolata KACC 12507.</title>
        <authorList>
            <person name="Zhang X."/>
        </authorList>
    </citation>
    <scope>NUCLEOTIDE SEQUENCE</scope>
    <source>
        <strain evidence="11">KACC 12507</strain>
    </source>
</reference>
<evidence type="ECO:0000256" key="1">
    <source>
        <dbReference type="ARBA" id="ARBA00000085"/>
    </source>
</evidence>
<dbReference type="InterPro" id="IPR005467">
    <property type="entry name" value="His_kinase_dom"/>
</dbReference>
<evidence type="ECO:0000256" key="5">
    <source>
        <dbReference type="ARBA" id="ARBA00022777"/>
    </source>
</evidence>
<dbReference type="SUPFAM" id="SSF55874">
    <property type="entry name" value="ATPase domain of HSP90 chaperone/DNA topoisomerase II/histidine kinase"/>
    <property type="match status" value="1"/>
</dbReference>
<dbReference type="EC" id="2.7.13.3" evidence="2"/>
<keyword evidence="7" id="KW-0902">Two-component regulatory system</keyword>
<dbReference type="SUPFAM" id="SSF47384">
    <property type="entry name" value="Homodimeric domain of signal transducing histidine kinase"/>
    <property type="match status" value="1"/>
</dbReference>
<feature type="transmembrane region" description="Helical" evidence="9">
    <location>
        <begin position="346"/>
        <end position="363"/>
    </location>
</feature>
<dbReference type="Gene3D" id="1.10.287.130">
    <property type="match status" value="1"/>
</dbReference>
<protein>
    <recommendedName>
        <fullName evidence="2">histidine kinase</fullName>
        <ecNumber evidence="2">2.7.13.3</ecNumber>
    </recommendedName>
</protein>
<keyword evidence="9" id="KW-0812">Transmembrane</keyword>
<proteinExistence type="predicted"/>
<feature type="transmembrane region" description="Helical" evidence="9">
    <location>
        <begin position="294"/>
        <end position="311"/>
    </location>
</feature>
<dbReference type="RefSeq" id="WP_302039483.1">
    <property type="nucleotide sequence ID" value="NZ_JAUKPO010000013.1"/>
</dbReference>
<organism evidence="11 12">
    <name type="scientific">Rhodocytophaga aerolata</name>
    <dbReference type="NCBI Taxonomy" id="455078"/>
    <lineage>
        <taxon>Bacteria</taxon>
        <taxon>Pseudomonadati</taxon>
        <taxon>Bacteroidota</taxon>
        <taxon>Cytophagia</taxon>
        <taxon>Cytophagales</taxon>
        <taxon>Rhodocytophagaceae</taxon>
        <taxon>Rhodocytophaga</taxon>
    </lineage>
</organism>
<evidence type="ECO:0000256" key="8">
    <source>
        <dbReference type="SAM" id="Coils"/>
    </source>
</evidence>
<dbReference type="Pfam" id="PF07695">
    <property type="entry name" value="7TMR-DISM_7TM"/>
    <property type="match status" value="1"/>
</dbReference>
<evidence type="ECO:0000256" key="6">
    <source>
        <dbReference type="ARBA" id="ARBA00022840"/>
    </source>
</evidence>
<comment type="caution">
    <text evidence="11">The sequence shown here is derived from an EMBL/GenBank/DDBJ whole genome shotgun (WGS) entry which is preliminary data.</text>
</comment>
<keyword evidence="4" id="KW-0547">Nucleotide-binding</keyword>
<evidence type="ECO:0000313" key="12">
    <source>
        <dbReference type="Proteomes" id="UP001168528"/>
    </source>
</evidence>
<accession>A0ABT8R9A9</accession>
<keyword evidence="9" id="KW-1133">Transmembrane helix</keyword>
<gene>
    <name evidence="11" type="ORF">Q0590_20570</name>
</gene>
<dbReference type="PANTHER" id="PTHR42878:SF7">
    <property type="entry name" value="SENSOR HISTIDINE KINASE GLRK"/>
    <property type="match status" value="1"/>
</dbReference>
<evidence type="ECO:0000313" key="11">
    <source>
        <dbReference type="EMBL" id="MDO1448683.1"/>
    </source>
</evidence>
<dbReference type="InterPro" id="IPR036097">
    <property type="entry name" value="HisK_dim/P_sf"/>
</dbReference>
<feature type="domain" description="Histidine kinase" evidence="10">
    <location>
        <begin position="518"/>
        <end position="731"/>
    </location>
</feature>
<dbReference type="Proteomes" id="UP001168528">
    <property type="component" value="Unassembled WGS sequence"/>
</dbReference>
<dbReference type="Gene3D" id="3.30.565.10">
    <property type="entry name" value="Histidine kinase-like ATPase, C-terminal domain"/>
    <property type="match status" value="1"/>
</dbReference>
<dbReference type="InterPro" id="IPR003594">
    <property type="entry name" value="HATPase_dom"/>
</dbReference>
<feature type="transmembrane region" description="Helical" evidence="9">
    <location>
        <begin position="198"/>
        <end position="216"/>
    </location>
</feature>
<dbReference type="Pfam" id="PF07696">
    <property type="entry name" value="7TMR-DISMED2"/>
    <property type="match status" value="1"/>
</dbReference>
<dbReference type="SMART" id="SM00387">
    <property type="entry name" value="HATPase_c"/>
    <property type="match status" value="1"/>
</dbReference>
<evidence type="ECO:0000256" key="3">
    <source>
        <dbReference type="ARBA" id="ARBA00022679"/>
    </source>
</evidence>
<evidence type="ECO:0000259" key="10">
    <source>
        <dbReference type="PROSITE" id="PS50109"/>
    </source>
</evidence>
<dbReference type="CDD" id="cd00075">
    <property type="entry name" value="HATPase"/>
    <property type="match status" value="1"/>
</dbReference>
<dbReference type="PROSITE" id="PS50109">
    <property type="entry name" value="HIS_KIN"/>
    <property type="match status" value="1"/>
</dbReference>
<feature type="transmembrane region" description="Helical" evidence="9">
    <location>
        <begin position="317"/>
        <end position="334"/>
    </location>
</feature>